<dbReference type="GO" id="GO:0061133">
    <property type="term" value="F:endopeptidase activator activity"/>
    <property type="evidence" value="ECO:0007669"/>
    <property type="project" value="TreeGrafter"/>
</dbReference>
<keyword evidence="4" id="KW-0647">Proteasome</keyword>
<comment type="subcellular location">
    <subcellularLocation>
        <location evidence="2">Cytoplasm</location>
    </subcellularLocation>
    <subcellularLocation>
        <location evidence="1">Nucleus</location>
    </subcellularLocation>
</comment>
<dbReference type="InterPro" id="IPR038108">
    <property type="entry name" value="RPN13_DEUBAD_sf"/>
</dbReference>
<dbReference type="Proteomes" id="UP000605846">
    <property type="component" value="Unassembled WGS sequence"/>
</dbReference>
<dbReference type="InterPro" id="IPR044868">
    <property type="entry name" value="Rpn13/ADRM1_Pru"/>
</dbReference>
<evidence type="ECO:0000256" key="3">
    <source>
        <dbReference type="ARBA" id="ARBA00022490"/>
    </source>
</evidence>
<dbReference type="FunFam" id="2.30.29.70:FF:000001">
    <property type="entry name" value="Proteasomal ubiquitin receptor ADRM1"/>
    <property type="match status" value="1"/>
</dbReference>
<dbReference type="Gene3D" id="1.10.2020.20">
    <property type="match status" value="1"/>
</dbReference>
<dbReference type="PROSITE" id="PS51917">
    <property type="entry name" value="PRU"/>
    <property type="match status" value="1"/>
</dbReference>
<dbReference type="PROSITE" id="PS51916">
    <property type="entry name" value="DEUBAD"/>
    <property type="match status" value="1"/>
</dbReference>
<dbReference type="PANTHER" id="PTHR12225">
    <property type="entry name" value="ADHESION REGULATING MOLECULE 1 110 KDA CELL MEMBRANE GLYCOPROTEIN"/>
    <property type="match status" value="1"/>
</dbReference>
<sequence length="350" mass="38996">MSFFATPRPAHLVQFNAGKCIREGNLLKPDLRKGVIYMDQSDDQLMHFYWKERKAAEPEEDLIIFPGEAEFVKVEQCTTGRVYLLDFKSSGQKMFFWMQNKVDKDAEHVELVNQLINDPQSATDEGARAAFEFEGDASADLIQALGGSHGSFNSEPYVHKIQDSPMHFLLTDLGSAQDNLLQFLQTAGGLGGTVPSLTRMGGSGPVDRDESGSETSITTEQLTQLRNVLAGTPVPDNMDCETEDASTHFQLEGVSLNALLDDSEIRSALFPFLSQQQRTESEIQEVIRTAQFQRALQALDIALRSHQLDSLLTHLGLNLATERHVESFLRALEEQARRRGQDSDAMDEDS</sequence>
<name>A0A8H7BZ61_9FUNG</name>
<dbReference type="InterPro" id="IPR044867">
    <property type="entry name" value="DEUBAD_dom"/>
</dbReference>
<dbReference type="PANTHER" id="PTHR12225:SF0">
    <property type="entry name" value="PROTEASOMAL UBIQUITIN RECEPTOR ADRM1"/>
    <property type="match status" value="1"/>
</dbReference>
<dbReference type="Pfam" id="PF04683">
    <property type="entry name" value="Rpn13_ADRM1_Pru"/>
    <property type="match status" value="1"/>
</dbReference>
<dbReference type="GO" id="GO:0005737">
    <property type="term" value="C:cytoplasm"/>
    <property type="evidence" value="ECO:0007669"/>
    <property type="project" value="UniProtKB-SubCell"/>
</dbReference>
<dbReference type="GO" id="GO:0005634">
    <property type="term" value="C:nucleus"/>
    <property type="evidence" value="ECO:0007669"/>
    <property type="project" value="UniProtKB-SubCell"/>
</dbReference>
<proteinExistence type="predicted"/>
<evidence type="ECO:0000256" key="4">
    <source>
        <dbReference type="ARBA" id="ARBA00022942"/>
    </source>
</evidence>
<dbReference type="GO" id="GO:0008541">
    <property type="term" value="C:proteasome regulatory particle, lid subcomplex"/>
    <property type="evidence" value="ECO:0007669"/>
    <property type="project" value="TreeGrafter"/>
</dbReference>
<evidence type="ECO:0000256" key="2">
    <source>
        <dbReference type="ARBA" id="ARBA00004496"/>
    </source>
</evidence>
<dbReference type="EMBL" id="JABAYA010000003">
    <property type="protein sequence ID" value="KAF7732373.1"/>
    <property type="molecule type" value="Genomic_DNA"/>
</dbReference>
<keyword evidence="5" id="KW-0539">Nucleus</keyword>
<protein>
    <submittedName>
        <fullName evidence="8">Adhesion regulating molecule 1</fullName>
    </submittedName>
</protein>
<gene>
    <name evidence="8" type="primary">ADRM1_1</name>
    <name evidence="8" type="ORF">EC973_005269</name>
</gene>
<evidence type="ECO:0000313" key="9">
    <source>
        <dbReference type="Proteomes" id="UP000605846"/>
    </source>
</evidence>
<evidence type="ECO:0000259" key="7">
    <source>
        <dbReference type="PROSITE" id="PS51917"/>
    </source>
</evidence>
<comment type="caution">
    <text evidence="8">The sequence shown here is derived from an EMBL/GenBank/DDBJ whole genome shotgun (WGS) entry which is preliminary data.</text>
</comment>
<organism evidence="8 9">
    <name type="scientific">Apophysomyces ossiformis</name>
    <dbReference type="NCBI Taxonomy" id="679940"/>
    <lineage>
        <taxon>Eukaryota</taxon>
        <taxon>Fungi</taxon>
        <taxon>Fungi incertae sedis</taxon>
        <taxon>Mucoromycota</taxon>
        <taxon>Mucoromycotina</taxon>
        <taxon>Mucoromycetes</taxon>
        <taxon>Mucorales</taxon>
        <taxon>Mucorineae</taxon>
        <taxon>Mucoraceae</taxon>
        <taxon>Apophysomyces</taxon>
    </lineage>
</organism>
<evidence type="ECO:0000256" key="1">
    <source>
        <dbReference type="ARBA" id="ARBA00004123"/>
    </source>
</evidence>
<dbReference type="InterPro" id="IPR032368">
    <property type="entry name" value="RPN13_DEUBAD"/>
</dbReference>
<evidence type="ECO:0000313" key="8">
    <source>
        <dbReference type="EMBL" id="KAF7732373.1"/>
    </source>
</evidence>
<dbReference type="InterPro" id="IPR038633">
    <property type="entry name" value="Rpn13/ADRM1_Pru_sf"/>
</dbReference>
<feature type="domain" description="DEUBAD" evidence="6">
    <location>
        <begin position="235"/>
        <end position="342"/>
    </location>
</feature>
<evidence type="ECO:0000259" key="6">
    <source>
        <dbReference type="PROSITE" id="PS51916"/>
    </source>
</evidence>
<keyword evidence="3" id="KW-0963">Cytoplasm</keyword>
<dbReference type="Pfam" id="PF16550">
    <property type="entry name" value="RPN13_C"/>
    <property type="match status" value="1"/>
</dbReference>
<reference evidence="8" key="1">
    <citation type="submission" date="2020-01" db="EMBL/GenBank/DDBJ databases">
        <title>Genome Sequencing of Three Apophysomyces-Like Fungal Strains Confirms a Novel Fungal Genus in the Mucoromycota with divergent Burkholderia-like Endosymbiotic Bacteria.</title>
        <authorList>
            <person name="Stajich J.E."/>
            <person name="Macias A.M."/>
            <person name="Carter-House D."/>
            <person name="Lovett B."/>
            <person name="Kasson L.R."/>
            <person name="Berry K."/>
            <person name="Grigoriev I."/>
            <person name="Chang Y."/>
            <person name="Spatafora J."/>
            <person name="Kasson M.T."/>
        </authorList>
    </citation>
    <scope>NUCLEOTIDE SEQUENCE</scope>
    <source>
        <strain evidence="8">NRRL A-21654</strain>
    </source>
</reference>
<keyword evidence="9" id="KW-1185">Reference proteome</keyword>
<evidence type="ECO:0000256" key="5">
    <source>
        <dbReference type="ARBA" id="ARBA00023242"/>
    </source>
</evidence>
<dbReference type="Gene3D" id="2.30.29.70">
    <property type="entry name" value="Proteasomal ubiquitin receptor Rpn13/ADRM1"/>
    <property type="match status" value="1"/>
</dbReference>
<feature type="domain" description="Pru" evidence="7">
    <location>
        <begin position="7"/>
        <end position="119"/>
    </location>
</feature>
<dbReference type="CDD" id="cd13314">
    <property type="entry name" value="PH_Rpn13"/>
    <property type="match status" value="1"/>
</dbReference>
<dbReference type="GO" id="GO:0070628">
    <property type="term" value="F:proteasome binding"/>
    <property type="evidence" value="ECO:0007669"/>
    <property type="project" value="TreeGrafter"/>
</dbReference>
<dbReference type="AlphaFoldDB" id="A0A8H7BZ61"/>
<dbReference type="InterPro" id="IPR006773">
    <property type="entry name" value="Rpn13/ADRM1"/>
</dbReference>
<accession>A0A8H7BZ61</accession>
<dbReference type="OrthoDB" id="340431at2759"/>